<reference evidence="12 13" key="1">
    <citation type="submission" date="2024-06" db="EMBL/GenBank/DDBJ databases">
        <title>The Natural Products Discovery Center: Release of the First 8490 Sequenced Strains for Exploring Actinobacteria Biosynthetic Diversity.</title>
        <authorList>
            <person name="Kalkreuter E."/>
            <person name="Kautsar S.A."/>
            <person name="Yang D."/>
            <person name="Bader C.D."/>
            <person name="Teijaro C.N."/>
            <person name="Fluegel L."/>
            <person name="Davis C.M."/>
            <person name="Simpson J.R."/>
            <person name="Lauterbach L."/>
            <person name="Steele A.D."/>
            <person name="Gui C."/>
            <person name="Meng S."/>
            <person name="Li G."/>
            <person name="Viehrig K."/>
            <person name="Ye F."/>
            <person name="Su P."/>
            <person name="Kiefer A.F."/>
            <person name="Nichols A."/>
            <person name="Cepeda A.J."/>
            <person name="Yan W."/>
            <person name="Fan B."/>
            <person name="Jiang Y."/>
            <person name="Adhikari A."/>
            <person name="Zheng C.-J."/>
            <person name="Schuster L."/>
            <person name="Cowan T.M."/>
            <person name="Smanski M.J."/>
            <person name="Chevrette M.G."/>
            <person name="De Carvalho L.P.S."/>
            <person name="Shen B."/>
        </authorList>
    </citation>
    <scope>NUCLEOTIDE SEQUENCE [LARGE SCALE GENOMIC DNA]</scope>
    <source>
        <strain evidence="12 13">NPDC050403</strain>
    </source>
</reference>
<evidence type="ECO:0000259" key="11">
    <source>
        <dbReference type="PROSITE" id="PS51379"/>
    </source>
</evidence>
<evidence type="ECO:0000256" key="3">
    <source>
        <dbReference type="ARBA" id="ARBA00022630"/>
    </source>
</evidence>
<protein>
    <recommendedName>
        <fullName evidence="2">ferredoxin--NADP(+) reductase</fullName>
        <ecNumber evidence="2">1.18.1.2</ecNumber>
    </recommendedName>
</protein>
<dbReference type="PANTHER" id="PTHR48467">
    <property type="entry name" value="GLUTAMATE SYNTHASE 1 [NADH], CHLOROPLASTIC-LIKE"/>
    <property type="match status" value="1"/>
</dbReference>
<dbReference type="InterPro" id="IPR017900">
    <property type="entry name" value="4Fe4S_Fe_S_CS"/>
</dbReference>
<keyword evidence="3" id="KW-0285">Flavoprotein</keyword>
<dbReference type="RefSeq" id="WP_357789083.1">
    <property type="nucleotide sequence ID" value="NZ_JBFAKC010000019.1"/>
</dbReference>
<dbReference type="Gene3D" id="3.40.50.720">
    <property type="entry name" value="NAD(P)-binding Rossmann-like Domain"/>
    <property type="match status" value="2"/>
</dbReference>
<comment type="cofactor">
    <cofactor evidence="1">
        <name>FAD</name>
        <dbReference type="ChEBI" id="CHEBI:57692"/>
    </cofactor>
</comment>
<sequence length="471" mass="50428">MTHVILGHCCKDASCVRVCPQNCIHPAPGEVGFDTAETLFIDPRSCIDCTACVEACPASAIKPARDLTPLEQRDARRNEAFFLGRTIMSGVPASRDPDRKALGSPGGRLSIAVVGSGPAALYSVREILQRSGSVRVTVFEKFGETGGLLRRGVSRHHPRVREMDRLYDVPFKDDRVSVVYETEVGVDVSIEDLRRDFDAVILACGASEPRSFGPADPELSGRFYQAIDILSSDNRGLPVPIRPEGLGPRCLVVGAGNVALDIVRYIAERGGADPVDDAVTDVVILARSNRVAFTPAAFDEIADLDNVDLAIDRAGTPVDIFGSGRFLRDVPGLGSVDLSDPDDIAAKPGQVRVTFSFGNEVVDIGHSDRGMARIVTASGRVFESSSVIGAAGFRMKEMDGVFIDENGVVLNRRGRVISPRTGDAVEGLYVTGWAKRGSTGGIGDNRVCAEETVAQLATDLARMSPDALFER</sequence>
<keyword evidence="8" id="KW-0408">Iron</keyword>
<keyword evidence="6" id="KW-0521">NADP</keyword>
<evidence type="ECO:0000256" key="8">
    <source>
        <dbReference type="ARBA" id="ARBA00023004"/>
    </source>
</evidence>
<proteinExistence type="predicted"/>
<dbReference type="Pfam" id="PF00037">
    <property type="entry name" value="Fer4"/>
    <property type="match status" value="1"/>
</dbReference>
<comment type="catalytic activity">
    <reaction evidence="10">
        <text>2 reduced [2Fe-2S]-[ferredoxin] + NADP(+) + H(+) = 2 oxidized [2Fe-2S]-[ferredoxin] + NADPH</text>
        <dbReference type="Rhea" id="RHEA:20125"/>
        <dbReference type="Rhea" id="RHEA-COMP:10000"/>
        <dbReference type="Rhea" id="RHEA-COMP:10001"/>
        <dbReference type="ChEBI" id="CHEBI:15378"/>
        <dbReference type="ChEBI" id="CHEBI:33737"/>
        <dbReference type="ChEBI" id="CHEBI:33738"/>
        <dbReference type="ChEBI" id="CHEBI:57783"/>
        <dbReference type="ChEBI" id="CHEBI:58349"/>
        <dbReference type="EC" id="1.18.1.2"/>
    </reaction>
</comment>
<keyword evidence="9" id="KW-0411">Iron-sulfur</keyword>
<keyword evidence="7" id="KW-0560">Oxidoreductase</keyword>
<dbReference type="InterPro" id="IPR023753">
    <property type="entry name" value="FAD/NAD-binding_dom"/>
</dbReference>
<dbReference type="PRINTS" id="PR00419">
    <property type="entry name" value="ADXRDTASE"/>
</dbReference>
<evidence type="ECO:0000256" key="10">
    <source>
        <dbReference type="ARBA" id="ARBA00047776"/>
    </source>
</evidence>
<dbReference type="InterPro" id="IPR017896">
    <property type="entry name" value="4Fe4S_Fe-S-bd"/>
</dbReference>
<evidence type="ECO:0000256" key="9">
    <source>
        <dbReference type="ARBA" id="ARBA00023014"/>
    </source>
</evidence>
<dbReference type="Proteomes" id="UP001551695">
    <property type="component" value="Unassembled WGS sequence"/>
</dbReference>
<evidence type="ECO:0000256" key="5">
    <source>
        <dbReference type="ARBA" id="ARBA00022827"/>
    </source>
</evidence>
<accession>A0ABV3G3K5</accession>
<dbReference type="InterPro" id="IPR036188">
    <property type="entry name" value="FAD/NAD-bd_sf"/>
</dbReference>
<dbReference type="SUPFAM" id="SSF51971">
    <property type="entry name" value="Nucleotide-binding domain"/>
    <property type="match status" value="1"/>
</dbReference>
<dbReference type="PANTHER" id="PTHR48467:SF1">
    <property type="entry name" value="GLUTAMATE SYNTHASE 1 [NADH], CHLOROPLASTIC-LIKE"/>
    <property type="match status" value="1"/>
</dbReference>
<keyword evidence="4" id="KW-0479">Metal-binding</keyword>
<evidence type="ECO:0000256" key="7">
    <source>
        <dbReference type="ARBA" id="ARBA00023002"/>
    </source>
</evidence>
<evidence type="ECO:0000256" key="4">
    <source>
        <dbReference type="ARBA" id="ARBA00022723"/>
    </source>
</evidence>
<dbReference type="EMBL" id="JBFAKC010000019">
    <property type="protein sequence ID" value="MEV0712198.1"/>
    <property type="molecule type" value="Genomic_DNA"/>
</dbReference>
<evidence type="ECO:0000313" key="13">
    <source>
        <dbReference type="Proteomes" id="UP001551695"/>
    </source>
</evidence>
<keyword evidence="13" id="KW-1185">Reference proteome</keyword>
<dbReference type="Pfam" id="PF07992">
    <property type="entry name" value="Pyr_redox_2"/>
    <property type="match status" value="1"/>
</dbReference>
<dbReference type="EC" id="1.18.1.2" evidence="2"/>
<keyword evidence="5" id="KW-0274">FAD</keyword>
<name>A0ABV3G3K5_9NOCA</name>
<comment type="caution">
    <text evidence="12">The sequence shown here is derived from an EMBL/GenBank/DDBJ whole genome shotgun (WGS) entry which is preliminary data.</text>
</comment>
<feature type="domain" description="4Fe-4S ferredoxin-type" evidence="11">
    <location>
        <begin position="37"/>
        <end position="66"/>
    </location>
</feature>
<evidence type="ECO:0000256" key="6">
    <source>
        <dbReference type="ARBA" id="ARBA00022857"/>
    </source>
</evidence>
<organism evidence="12 13">
    <name type="scientific">Nocardia aurea</name>
    <dbReference type="NCBI Taxonomy" id="2144174"/>
    <lineage>
        <taxon>Bacteria</taxon>
        <taxon>Bacillati</taxon>
        <taxon>Actinomycetota</taxon>
        <taxon>Actinomycetes</taxon>
        <taxon>Mycobacteriales</taxon>
        <taxon>Nocardiaceae</taxon>
        <taxon>Nocardia</taxon>
    </lineage>
</organism>
<dbReference type="SUPFAM" id="SSF54862">
    <property type="entry name" value="4Fe-4S ferredoxins"/>
    <property type="match status" value="1"/>
</dbReference>
<dbReference type="PROSITE" id="PS00198">
    <property type="entry name" value="4FE4S_FER_1"/>
    <property type="match status" value="1"/>
</dbReference>
<evidence type="ECO:0000256" key="1">
    <source>
        <dbReference type="ARBA" id="ARBA00001974"/>
    </source>
</evidence>
<gene>
    <name evidence="12" type="ORF">AB0I48_32020</name>
</gene>
<dbReference type="PROSITE" id="PS51379">
    <property type="entry name" value="4FE4S_FER_2"/>
    <property type="match status" value="1"/>
</dbReference>
<evidence type="ECO:0000256" key="2">
    <source>
        <dbReference type="ARBA" id="ARBA00013223"/>
    </source>
</evidence>
<dbReference type="Gene3D" id="3.50.50.60">
    <property type="entry name" value="FAD/NAD(P)-binding domain"/>
    <property type="match status" value="2"/>
</dbReference>
<dbReference type="InterPro" id="IPR055275">
    <property type="entry name" value="Ferredox_Rdtase"/>
</dbReference>
<evidence type="ECO:0000313" key="12">
    <source>
        <dbReference type="EMBL" id="MEV0712198.1"/>
    </source>
</evidence>
<dbReference type="Gene3D" id="3.30.70.20">
    <property type="match status" value="1"/>
</dbReference>